<protein>
    <submittedName>
        <fullName evidence="1">Uncharacterized protein</fullName>
    </submittedName>
</protein>
<sequence>MKKEVEQEEIQEIEEWQLFEFALNDFITEMDALSESLPLMMGLVNGRLKSSEKKVESFVKKQKHKDEDGEKFFFIREDDIGEFNKLQRERNSAFAAYKILPRTFVVSLVSQYDAFLGDLIRNMHQVRPELFHSVDRQLPFNQIMEFDDLDDVKEMILEKEVESVLRESHFEQLKILERKISVISKVGFTLTSNLPILSTFIEVTERRNLFVHTNGVISKQYIENCRKHKVIGCDKLK</sequence>
<comment type="caution">
    <text evidence="1">The sequence shown here is derived from an EMBL/GenBank/DDBJ whole genome shotgun (WGS) entry which is preliminary data.</text>
</comment>
<evidence type="ECO:0000313" key="1">
    <source>
        <dbReference type="EMBL" id="MFH6982569.1"/>
    </source>
</evidence>
<dbReference type="EMBL" id="JBIPKE010000012">
    <property type="protein sequence ID" value="MFH6982569.1"/>
    <property type="molecule type" value="Genomic_DNA"/>
</dbReference>
<keyword evidence="2" id="KW-1185">Reference proteome</keyword>
<evidence type="ECO:0000313" key="2">
    <source>
        <dbReference type="Proteomes" id="UP001610063"/>
    </source>
</evidence>
<dbReference type="Proteomes" id="UP001610063">
    <property type="component" value="Unassembled WGS sequence"/>
</dbReference>
<proteinExistence type="predicted"/>
<accession>A0ABW7N768</accession>
<name>A0ABW7N768_9BACT</name>
<dbReference type="RefSeq" id="WP_395416257.1">
    <property type="nucleotide sequence ID" value="NZ_JBIPKE010000012.1"/>
</dbReference>
<reference evidence="1 2" key="1">
    <citation type="journal article" date="2013" name="Int. J. Syst. Evol. Microbiol.">
        <title>Marinoscillum luteum sp. nov., isolated from marine sediment.</title>
        <authorList>
            <person name="Cha I.T."/>
            <person name="Park S.J."/>
            <person name="Kim S.J."/>
            <person name="Kim J.G."/>
            <person name="Jung M.Y."/>
            <person name="Shin K.S."/>
            <person name="Kwon K.K."/>
            <person name="Yang S.H."/>
            <person name="Seo Y.S."/>
            <person name="Rhee S.K."/>
        </authorList>
    </citation>
    <scope>NUCLEOTIDE SEQUENCE [LARGE SCALE GENOMIC DNA]</scope>
    <source>
        <strain evidence="1 2">KCTC 23939</strain>
    </source>
</reference>
<organism evidence="1 2">
    <name type="scientific">Marinoscillum luteum</name>
    <dbReference type="NCBI Taxonomy" id="861051"/>
    <lineage>
        <taxon>Bacteria</taxon>
        <taxon>Pseudomonadati</taxon>
        <taxon>Bacteroidota</taxon>
        <taxon>Cytophagia</taxon>
        <taxon>Cytophagales</taxon>
        <taxon>Reichenbachiellaceae</taxon>
        <taxon>Marinoscillum</taxon>
    </lineage>
</organism>
<gene>
    <name evidence="1" type="ORF">ACHKAR_03920</name>
</gene>